<gene>
    <name evidence="2" type="ORF">Sango_0008700</name>
</gene>
<accession>A0AAE1XCE4</accession>
<dbReference type="AlphaFoldDB" id="A0AAE1XCE4"/>
<comment type="caution">
    <text evidence="2">The sequence shown here is derived from an EMBL/GenBank/DDBJ whole genome shotgun (WGS) entry which is preliminary data.</text>
</comment>
<evidence type="ECO:0000313" key="2">
    <source>
        <dbReference type="EMBL" id="KAK4409357.1"/>
    </source>
</evidence>
<dbReference type="Pfam" id="PF13960">
    <property type="entry name" value="DUF4218"/>
    <property type="match status" value="1"/>
</dbReference>
<reference evidence="2" key="1">
    <citation type="submission" date="2020-06" db="EMBL/GenBank/DDBJ databases">
        <authorList>
            <person name="Li T."/>
            <person name="Hu X."/>
            <person name="Zhang T."/>
            <person name="Song X."/>
            <person name="Zhang H."/>
            <person name="Dai N."/>
            <person name="Sheng W."/>
            <person name="Hou X."/>
            <person name="Wei L."/>
        </authorList>
    </citation>
    <scope>NUCLEOTIDE SEQUENCE</scope>
    <source>
        <strain evidence="2">K16</strain>
        <tissue evidence="2">Leaf</tissue>
    </source>
</reference>
<protein>
    <recommendedName>
        <fullName evidence="1">DUF4218 domain-containing protein</fullName>
    </recommendedName>
</protein>
<keyword evidence="3" id="KW-1185">Reference proteome</keyword>
<dbReference type="EMBL" id="JACGWL010000001">
    <property type="protein sequence ID" value="KAK4409357.1"/>
    <property type="molecule type" value="Genomic_DNA"/>
</dbReference>
<dbReference type="Proteomes" id="UP001289374">
    <property type="component" value="Unassembled WGS sequence"/>
</dbReference>
<dbReference type="InterPro" id="IPR004242">
    <property type="entry name" value="Transposase_21"/>
</dbReference>
<proteinExistence type="predicted"/>
<dbReference type="PANTHER" id="PTHR48258:SF4">
    <property type="entry name" value="DUF4216 DOMAIN-CONTAINING PROTEIN"/>
    <property type="match status" value="1"/>
</dbReference>
<dbReference type="InterPro" id="IPR025452">
    <property type="entry name" value="DUF4218"/>
</dbReference>
<sequence length="325" mass="37956">MCMSFEYMFLMMVNTISSDPKCLINVYRDPLIKEMHNFWHVGVLTRDNVKNEIFAMRVTLIWIVNNLPACGMASAWSTAGVMRNNKVFTKNRVERKAACPRLMAEQIRDSDEEFSLVVEVSLSLPDGYGRQSECTKEPEDHCNRPELKVDEARCVDMKELRLHNMNNYDCHIFMQKLIRITFRDMLLESVWSALTEVIFLFQILYSTMLDVNKVQELKASVAIILCNHEKIFPPSFFDSMELLIVHLPYEACMGRPVQYMWMYPFEQPGRNDSLAMNDIRIHNLFSTTLGELVVPQRIYGLVDQKATLSTRIDMYVNRPFLNELY</sequence>
<reference evidence="2" key="2">
    <citation type="journal article" date="2024" name="Plant">
        <title>Genomic evolution and insights into agronomic trait innovations of Sesamum species.</title>
        <authorList>
            <person name="Miao H."/>
            <person name="Wang L."/>
            <person name="Qu L."/>
            <person name="Liu H."/>
            <person name="Sun Y."/>
            <person name="Le M."/>
            <person name="Wang Q."/>
            <person name="Wei S."/>
            <person name="Zheng Y."/>
            <person name="Lin W."/>
            <person name="Duan Y."/>
            <person name="Cao H."/>
            <person name="Xiong S."/>
            <person name="Wang X."/>
            <person name="Wei L."/>
            <person name="Li C."/>
            <person name="Ma Q."/>
            <person name="Ju M."/>
            <person name="Zhao R."/>
            <person name="Li G."/>
            <person name="Mu C."/>
            <person name="Tian Q."/>
            <person name="Mei H."/>
            <person name="Zhang T."/>
            <person name="Gao T."/>
            <person name="Zhang H."/>
        </authorList>
    </citation>
    <scope>NUCLEOTIDE SEQUENCE</scope>
    <source>
        <strain evidence="2">K16</strain>
    </source>
</reference>
<feature type="domain" description="DUF4218" evidence="1">
    <location>
        <begin position="204"/>
        <end position="267"/>
    </location>
</feature>
<dbReference type="Pfam" id="PF02992">
    <property type="entry name" value="Transposase_21"/>
    <property type="match status" value="1"/>
</dbReference>
<evidence type="ECO:0000313" key="3">
    <source>
        <dbReference type="Proteomes" id="UP001289374"/>
    </source>
</evidence>
<organism evidence="2 3">
    <name type="scientific">Sesamum angolense</name>
    <dbReference type="NCBI Taxonomy" id="2727404"/>
    <lineage>
        <taxon>Eukaryota</taxon>
        <taxon>Viridiplantae</taxon>
        <taxon>Streptophyta</taxon>
        <taxon>Embryophyta</taxon>
        <taxon>Tracheophyta</taxon>
        <taxon>Spermatophyta</taxon>
        <taxon>Magnoliopsida</taxon>
        <taxon>eudicotyledons</taxon>
        <taxon>Gunneridae</taxon>
        <taxon>Pentapetalae</taxon>
        <taxon>asterids</taxon>
        <taxon>lamiids</taxon>
        <taxon>Lamiales</taxon>
        <taxon>Pedaliaceae</taxon>
        <taxon>Sesamum</taxon>
    </lineage>
</organism>
<dbReference type="PANTHER" id="PTHR48258">
    <property type="entry name" value="DUF4218 DOMAIN-CONTAINING PROTEIN-RELATED"/>
    <property type="match status" value="1"/>
</dbReference>
<name>A0AAE1XCE4_9LAMI</name>
<evidence type="ECO:0000259" key="1">
    <source>
        <dbReference type="Pfam" id="PF13960"/>
    </source>
</evidence>